<dbReference type="RefSeq" id="WP_134758376.1">
    <property type="nucleotide sequence ID" value="NZ_CP038151.1"/>
</dbReference>
<dbReference type="SUPFAM" id="SSF46689">
    <property type="entry name" value="Homeodomain-like"/>
    <property type="match status" value="1"/>
</dbReference>
<organism evidence="7 8">
    <name type="scientific">Paraburkholderia pallida</name>
    <dbReference type="NCBI Taxonomy" id="2547399"/>
    <lineage>
        <taxon>Bacteria</taxon>
        <taxon>Pseudomonadati</taxon>
        <taxon>Pseudomonadota</taxon>
        <taxon>Betaproteobacteria</taxon>
        <taxon>Burkholderiales</taxon>
        <taxon>Burkholderiaceae</taxon>
        <taxon>Paraburkholderia</taxon>
    </lineage>
</organism>
<reference evidence="7 8" key="1">
    <citation type="submission" date="2019-03" db="EMBL/GenBank/DDBJ databases">
        <title>Paraburkholderia sp. 7MH5, isolated from subtropical forest soil.</title>
        <authorList>
            <person name="Gao Z.-H."/>
            <person name="Qiu L.-H."/>
        </authorList>
    </citation>
    <scope>NUCLEOTIDE SEQUENCE [LARGE SCALE GENOMIC DNA]</scope>
    <source>
        <strain evidence="7 8">7MH5</strain>
    </source>
</reference>
<dbReference type="KEGG" id="ppai:E1956_37310"/>
<dbReference type="GO" id="GO:0003677">
    <property type="term" value="F:DNA binding"/>
    <property type="evidence" value="ECO:0007669"/>
    <property type="project" value="UniProtKB-UniRule"/>
</dbReference>
<dbReference type="InterPro" id="IPR036271">
    <property type="entry name" value="Tet_transcr_reg_TetR-rel_C_sf"/>
</dbReference>
<dbReference type="Pfam" id="PF16925">
    <property type="entry name" value="TetR_C_13"/>
    <property type="match status" value="1"/>
</dbReference>
<dbReference type="PROSITE" id="PS50977">
    <property type="entry name" value="HTH_TETR_2"/>
    <property type="match status" value="1"/>
</dbReference>
<keyword evidence="2 4" id="KW-0238">DNA-binding</keyword>
<evidence type="ECO:0000256" key="3">
    <source>
        <dbReference type="ARBA" id="ARBA00023163"/>
    </source>
</evidence>
<dbReference type="InterPro" id="IPR009057">
    <property type="entry name" value="Homeodomain-like_sf"/>
</dbReference>
<dbReference type="PANTHER" id="PTHR47506:SF6">
    <property type="entry name" value="HTH-TYPE TRANSCRIPTIONAL REPRESSOR NEMR"/>
    <property type="match status" value="1"/>
</dbReference>
<evidence type="ECO:0000259" key="6">
    <source>
        <dbReference type="PROSITE" id="PS50977"/>
    </source>
</evidence>
<dbReference type="AlphaFoldDB" id="A0A4V1B0I2"/>
<keyword evidence="3" id="KW-0804">Transcription</keyword>
<evidence type="ECO:0000313" key="8">
    <source>
        <dbReference type="Proteomes" id="UP000295727"/>
    </source>
</evidence>
<keyword evidence="1" id="KW-0805">Transcription regulation</keyword>
<keyword evidence="8" id="KW-1185">Reference proteome</keyword>
<dbReference type="InterPro" id="IPR001647">
    <property type="entry name" value="HTH_TetR"/>
</dbReference>
<dbReference type="EMBL" id="CP038151">
    <property type="protein sequence ID" value="QBR02863.1"/>
    <property type="molecule type" value="Genomic_DNA"/>
</dbReference>
<dbReference type="Pfam" id="PF00440">
    <property type="entry name" value="TetR_N"/>
    <property type="match status" value="1"/>
</dbReference>
<dbReference type="Gene3D" id="1.10.357.10">
    <property type="entry name" value="Tetracycline Repressor, domain 2"/>
    <property type="match status" value="1"/>
</dbReference>
<feature type="DNA-binding region" description="H-T-H motif" evidence="4">
    <location>
        <begin position="44"/>
        <end position="63"/>
    </location>
</feature>
<feature type="region of interest" description="Disordered" evidence="5">
    <location>
        <begin position="1"/>
        <end position="20"/>
    </location>
</feature>
<dbReference type="SUPFAM" id="SSF48498">
    <property type="entry name" value="Tetracyclin repressor-like, C-terminal domain"/>
    <property type="match status" value="1"/>
</dbReference>
<dbReference type="PANTHER" id="PTHR47506">
    <property type="entry name" value="TRANSCRIPTIONAL REGULATORY PROTEIN"/>
    <property type="match status" value="1"/>
</dbReference>
<evidence type="ECO:0000256" key="1">
    <source>
        <dbReference type="ARBA" id="ARBA00023015"/>
    </source>
</evidence>
<sequence length="212" mass="23518">MDAPTVKPRRGRPPKDPRVHSDTRALLLRAGLEMLTGQSFAATGLDAVLKRVGIPKGSFYHYFESKEAFGRELMDAYDAYFCAKLDRWLLDETRPALERLGAFVENAKAGMARHGYTRGCLVGNLGVEVDVLPEDFRERLESALQGWQARVVACLRDARREGAVSKQADLDALAAFFWIGWEGAVLRARLVRDSAPLDTFFRGFIAGLGSTP</sequence>
<dbReference type="Proteomes" id="UP000295727">
    <property type="component" value="Chromosome 4"/>
</dbReference>
<evidence type="ECO:0000256" key="5">
    <source>
        <dbReference type="SAM" id="MobiDB-lite"/>
    </source>
</evidence>
<evidence type="ECO:0000313" key="7">
    <source>
        <dbReference type="EMBL" id="QBR02863.1"/>
    </source>
</evidence>
<feature type="domain" description="HTH tetR-type" evidence="6">
    <location>
        <begin position="21"/>
        <end position="81"/>
    </location>
</feature>
<name>A0A4V1B0I2_9BURK</name>
<protein>
    <submittedName>
        <fullName evidence="7">TetR family transcriptional regulator</fullName>
    </submittedName>
</protein>
<evidence type="ECO:0000256" key="2">
    <source>
        <dbReference type="ARBA" id="ARBA00023125"/>
    </source>
</evidence>
<evidence type="ECO:0000256" key="4">
    <source>
        <dbReference type="PROSITE-ProRule" id="PRU00335"/>
    </source>
</evidence>
<accession>A0A4V1B0I2</accession>
<dbReference type="OrthoDB" id="9809772at2"/>
<dbReference type="InterPro" id="IPR011075">
    <property type="entry name" value="TetR_C"/>
</dbReference>
<gene>
    <name evidence="7" type="ORF">E1956_37310</name>
</gene>
<proteinExistence type="predicted"/>